<evidence type="ECO:0000256" key="12">
    <source>
        <dbReference type="PROSITE-ProRule" id="PRU00110"/>
    </source>
</evidence>
<feature type="domain" description="HPt" evidence="15">
    <location>
        <begin position="1"/>
        <end position="105"/>
    </location>
</feature>
<evidence type="ECO:0000259" key="14">
    <source>
        <dbReference type="PROSITE" id="PS50851"/>
    </source>
</evidence>
<evidence type="ECO:0000256" key="8">
    <source>
        <dbReference type="ARBA" id="ARBA00022777"/>
    </source>
</evidence>
<dbReference type="RefSeq" id="WP_160962046.1">
    <property type="nucleotide sequence ID" value="NZ_WVUD01000027.1"/>
</dbReference>
<accession>A0A7C9MJY2</accession>
<dbReference type="CDD" id="cd00731">
    <property type="entry name" value="CheA_reg"/>
    <property type="match status" value="1"/>
</dbReference>
<keyword evidence="6" id="KW-0808">Transferase</keyword>
<dbReference type="SMART" id="SM00073">
    <property type="entry name" value="HPT"/>
    <property type="match status" value="1"/>
</dbReference>
<dbReference type="SUPFAM" id="SSF47226">
    <property type="entry name" value="Histidine-containing phosphotransfer domain, HPT domain"/>
    <property type="match status" value="1"/>
</dbReference>
<keyword evidence="17" id="KW-1185">Reference proteome</keyword>
<dbReference type="PANTHER" id="PTHR43395:SF10">
    <property type="entry name" value="CHEMOTAXIS PROTEIN CHEA"/>
    <property type="match status" value="1"/>
</dbReference>
<dbReference type="CDD" id="cd16916">
    <property type="entry name" value="HATPase_CheA-like"/>
    <property type="match status" value="1"/>
</dbReference>
<protein>
    <recommendedName>
        <fullName evidence="3">Chemotaxis protein CheA</fullName>
        <ecNumber evidence="2">2.7.13.3</ecNumber>
    </recommendedName>
</protein>
<evidence type="ECO:0000313" key="16">
    <source>
        <dbReference type="EMBL" id="MYL84228.1"/>
    </source>
</evidence>
<feature type="modified residue" description="Phosphohistidine" evidence="12">
    <location>
        <position position="48"/>
    </location>
</feature>
<dbReference type="SMART" id="SM00260">
    <property type="entry name" value="CheW"/>
    <property type="match status" value="1"/>
</dbReference>
<dbReference type="Gene3D" id="1.20.120.160">
    <property type="entry name" value="HPT domain"/>
    <property type="match status" value="1"/>
</dbReference>
<evidence type="ECO:0000256" key="11">
    <source>
        <dbReference type="ARBA" id="ARBA00035100"/>
    </source>
</evidence>
<dbReference type="InterPro" id="IPR004105">
    <property type="entry name" value="CheA-like_dim"/>
</dbReference>
<comment type="catalytic activity">
    <reaction evidence="1">
        <text>ATP + protein L-histidine = ADP + protein N-phospho-L-histidine.</text>
        <dbReference type="EC" id="2.7.13.3"/>
    </reaction>
</comment>
<dbReference type="InterPro" id="IPR004358">
    <property type="entry name" value="Sig_transdc_His_kin-like_C"/>
</dbReference>
<dbReference type="InterPro" id="IPR037006">
    <property type="entry name" value="CheA-like_homodim_sf"/>
</dbReference>
<dbReference type="SUPFAM" id="SSF47384">
    <property type="entry name" value="Homodimeric domain of signal transducing histidine kinase"/>
    <property type="match status" value="1"/>
</dbReference>
<dbReference type="Pfam" id="PF01584">
    <property type="entry name" value="CheW"/>
    <property type="match status" value="1"/>
</dbReference>
<dbReference type="GO" id="GO:0005524">
    <property type="term" value="F:ATP binding"/>
    <property type="evidence" value="ECO:0007669"/>
    <property type="project" value="UniProtKB-KW"/>
</dbReference>
<dbReference type="GO" id="GO:0006935">
    <property type="term" value="P:chemotaxis"/>
    <property type="evidence" value="ECO:0007669"/>
    <property type="project" value="UniProtKB-KW"/>
</dbReference>
<gene>
    <name evidence="16" type="ORF">GTA51_13935</name>
</gene>
<keyword evidence="4" id="KW-0145">Chemotaxis</keyword>
<dbReference type="EMBL" id="WVUD01000027">
    <property type="protein sequence ID" value="MYL84228.1"/>
    <property type="molecule type" value="Genomic_DNA"/>
</dbReference>
<dbReference type="Pfam" id="PF02518">
    <property type="entry name" value="HATPase_c"/>
    <property type="match status" value="1"/>
</dbReference>
<dbReference type="FunFam" id="3.30.565.10:FF:000016">
    <property type="entry name" value="Chemotaxis protein CheA, putative"/>
    <property type="match status" value="1"/>
</dbReference>
<dbReference type="SMART" id="SM01231">
    <property type="entry name" value="H-kinase_dim"/>
    <property type="match status" value="1"/>
</dbReference>
<evidence type="ECO:0000256" key="5">
    <source>
        <dbReference type="ARBA" id="ARBA00022553"/>
    </source>
</evidence>
<dbReference type="SUPFAM" id="SSF50341">
    <property type="entry name" value="CheW-like"/>
    <property type="match status" value="1"/>
</dbReference>
<evidence type="ECO:0000256" key="1">
    <source>
        <dbReference type="ARBA" id="ARBA00000085"/>
    </source>
</evidence>
<dbReference type="PANTHER" id="PTHR43395">
    <property type="entry name" value="SENSOR HISTIDINE KINASE CHEA"/>
    <property type="match status" value="1"/>
</dbReference>
<dbReference type="PROSITE" id="PS50109">
    <property type="entry name" value="HIS_KIN"/>
    <property type="match status" value="1"/>
</dbReference>
<dbReference type="PROSITE" id="PS50894">
    <property type="entry name" value="HPT"/>
    <property type="match status" value="1"/>
</dbReference>
<evidence type="ECO:0000256" key="10">
    <source>
        <dbReference type="ARBA" id="ARBA00023012"/>
    </source>
</evidence>
<dbReference type="InterPro" id="IPR008207">
    <property type="entry name" value="Sig_transdc_His_kin_Hpt_dom"/>
</dbReference>
<sequence>MISQDDVHRLAYLEEARELLADLEASLLELERTPDDADLLHKIFRAMHTIKGSGAMFGFDDIAAFTHDVETVFDRVRNGQLAVNRQLLDLSLHACDHIRALLEPKTDQDSAVAAQGRLLLDGFRAYAGDVEAGADQTQAGADRHAHAPADARTDQPRIFRLRITPHADMLITGNNPLHLLADVIDLGQCRLYPHVENVPSLAELDPESCCVWWDCVLRAAATSEAVADIFVFAEDSCDLAIDLLDDGSTADGELVHKRLGQILVERGDIAAGDLEAALSSQKRLGDILTGQGLVQPTQVASALAEQAAVRDLCQAKPERQDKTSSIRVAADKLDFLVDLVGELVIVQAQIRQAVEERGDVVMRSLAEHLERLSGSLRDSTLSIRMLPIGATFAKFRRLIRDLSAELGKDIELVTSGEETEFDKTVIERLGDPLVHLLRNSIDHGIERPEVRLAAGKPIIGRISLTAAHVGGEVVITVADDGGGLDAAAIRVKAEARGLIAPGADLSAKELYALIFQPGFSTAKAVTSISGRGVGMDVVKRAIDALRGSVEIDSEPGVGTSISVRLPLTLAIIDGLQVQVEGEYYVVPLTLVEECVELPREADGGRRRIINLRGEVAPVLRLRELFGIAGTAPVIEPVVVVKADGERIGIAVDRVVGEHQTVIKSLGRLYRDIGEFSGATIRGDGSMALILDVAALVRRAVGTEGAPSL</sequence>
<dbReference type="CDD" id="cd00088">
    <property type="entry name" value="HPT"/>
    <property type="match status" value="1"/>
</dbReference>
<keyword evidence="10" id="KW-0902">Two-component regulatory system</keyword>
<dbReference type="Pfam" id="PF01627">
    <property type="entry name" value="Hpt"/>
    <property type="match status" value="1"/>
</dbReference>
<dbReference type="InterPro" id="IPR036097">
    <property type="entry name" value="HisK_dim/P_sf"/>
</dbReference>
<comment type="caution">
    <text evidence="16">The sequence shown here is derived from an EMBL/GenBank/DDBJ whole genome shotgun (WGS) entry which is preliminary data.</text>
</comment>
<dbReference type="InterPro" id="IPR037257">
    <property type="entry name" value="T2SS_E_N_sf"/>
</dbReference>
<evidence type="ECO:0000259" key="15">
    <source>
        <dbReference type="PROSITE" id="PS50894"/>
    </source>
</evidence>
<dbReference type="InterPro" id="IPR005467">
    <property type="entry name" value="His_kinase_dom"/>
</dbReference>
<dbReference type="GO" id="GO:0000155">
    <property type="term" value="F:phosphorelay sensor kinase activity"/>
    <property type="evidence" value="ECO:0007669"/>
    <property type="project" value="InterPro"/>
</dbReference>
<dbReference type="Gene3D" id="2.30.30.40">
    <property type="entry name" value="SH3 Domains"/>
    <property type="match status" value="1"/>
</dbReference>
<dbReference type="InterPro" id="IPR002545">
    <property type="entry name" value="CheW-lke_dom"/>
</dbReference>
<dbReference type="GO" id="GO:0005737">
    <property type="term" value="C:cytoplasm"/>
    <property type="evidence" value="ECO:0007669"/>
    <property type="project" value="InterPro"/>
</dbReference>
<dbReference type="InterPro" id="IPR051315">
    <property type="entry name" value="Bact_Chemotaxis_CheA"/>
</dbReference>
<evidence type="ECO:0000256" key="6">
    <source>
        <dbReference type="ARBA" id="ARBA00022679"/>
    </source>
</evidence>
<name>A0A7C9MJY2_9BACT</name>
<dbReference type="InterPro" id="IPR036061">
    <property type="entry name" value="CheW-like_dom_sf"/>
</dbReference>
<feature type="domain" description="CheW-like" evidence="14">
    <location>
        <begin position="571"/>
        <end position="701"/>
    </location>
</feature>
<evidence type="ECO:0000259" key="13">
    <source>
        <dbReference type="PROSITE" id="PS50109"/>
    </source>
</evidence>
<dbReference type="Gene3D" id="3.30.565.10">
    <property type="entry name" value="Histidine kinase-like ATPase, C-terminal domain"/>
    <property type="match status" value="1"/>
</dbReference>
<comment type="function">
    <text evidence="11">Involved in the transmission of sensory signals from the chemoreceptors to the flagellar motors. CheA is autophosphorylated; it can transfer its phosphate group to either CheB or CheY.</text>
</comment>
<dbReference type="InterPro" id="IPR003594">
    <property type="entry name" value="HATPase_dom"/>
</dbReference>
<reference evidence="16 17" key="1">
    <citation type="submission" date="2020-01" db="EMBL/GenBank/DDBJ databases">
        <title>Genome sequence of Desulfovibrio aerotolerans DSM 16695(T).</title>
        <authorList>
            <person name="Karnachuk O."/>
            <person name="Avakyan M."/>
            <person name="Mardanov A."/>
            <person name="Kadnikov V."/>
            <person name="Ravin N."/>
        </authorList>
    </citation>
    <scope>NUCLEOTIDE SEQUENCE [LARGE SCALE GENOMIC DNA]</scope>
    <source>
        <strain evidence="16 17">DSM 16695</strain>
    </source>
</reference>
<dbReference type="SUPFAM" id="SSF55874">
    <property type="entry name" value="ATPase domain of HSP90 chaperone/DNA topoisomerase II/histidine kinase"/>
    <property type="match status" value="1"/>
</dbReference>
<keyword evidence="5 12" id="KW-0597">Phosphoprotein</keyword>
<evidence type="ECO:0000313" key="17">
    <source>
        <dbReference type="Proteomes" id="UP000482487"/>
    </source>
</evidence>
<dbReference type="Pfam" id="PF02895">
    <property type="entry name" value="H-kinase_dim"/>
    <property type="match status" value="1"/>
</dbReference>
<dbReference type="AlphaFoldDB" id="A0A7C9MJY2"/>
<feature type="domain" description="Histidine kinase" evidence="13">
    <location>
        <begin position="338"/>
        <end position="569"/>
    </location>
</feature>
<keyword evidence="8" id="KW-0418">Kinase</keyword>
<keyword evidence="7" id="KW-0547">Nucleotide-binding</keyword>
<evidence type="ECO:0000256" key="4">
    <source>
        <dbReference type="ARBA" id="ARBA00022500"/>
    </source>
</evidence>
<dbReference type="EC" id="2.7.13.3" evidence="2"/>
<evidence type="ECO:0000256" key="3">
    <source>
        <dbReference type="ARBA" id="ARBA00021495"/>
    </source>
</evidence>
<dbReference type="Proteomes" id="UP000482487">
    <property type="component" value="Unassembled WGS sequence"/>
</dbReference>
<dbReference type="PRINTS" id="PR00344">
    <property type="entry name" value="BCTRLSENSOR"/>
</dbReference>
<proteinExistence type="predicted"/>
<evidence type="ECO:0000256" key="7">
    <source>
        <dbReference type="ARBA" id="ARBA00022741"/>
    </source>
</evidence>
<evidence type="ECO:0000256" key="9">
    <source>
        <dbReference type="ARBA" id="ARBA00022840"/>
    </source>
</evidence>
<organism evidence="16 17">
    <name type="scientific">Solidesulfovibrio aerotolerans</name>
    <dbReference type="NCBI Taxonomy" id="295255"/>
    <lineage>
        <taxon>Bacteria</taxon>
        <taxon>Pseudomonadati</taxon>
        <taxon>Thermodesulfobacteriota</taxon>
        <taxon>Desulfovibrionia</taxon>
        <taxon>Desulfovibrionales</taxon>
        <taxon>Desulfovibrionaceae</taxon>
        <taxon>Solidesulfovibrio</taxon>
    </lineage>
</organism>
<dbReference type="InterPro" id="IPR036890">
    <property type="entry name" value="HATPase_C_sf"/>
</dbReference>
<evidence type="ECO:0000256" key="2">
    <source>
        <dbReference type="ARBA" id="ARBA00012438"/>
    </source>
</evidence>
<dbReference type="OrthoDB" id="9803176at2"/>
<keyword evidence="9" id="KW-0067">ATP-binding</keyword>
<dbReference type="PROSITE" id="PS50851">
    <property type="entry name" value="CHEW"/>
    <property type="match status" value="1"/>
</dbReference>
<dbReference type="Gene3D" id="1.10.287.560">
    <property type="entry name" value="Histidine kinase CheA-like, homodimeric domain"/>
    <property type="match status" value="1"/>
</dbReference>
<dbReference type="SUPFAM" id="SSF160246">
    <property type="entry name" value="EspE N-terminal domain-like"/>
    <property type="match status" value="1"/>
</dbReference>
<dbReference type="InterPro" id="IPR036641">
    <property type="entry name" value="HPT_dom_sf"/>
</dbReference>
<dbReference type="SMART" id="SM00387">
    <property type="entry name" value="HATPase_c"/>
    <property type="match status" value="1"/>
</dbReference>